<evidence type="ECO:0000256" key="2">
    <source>
        <dbReference type="ARBA" id="ARBA00008803"/>
    </source>
</evidence>
<feature type="compositionally biased region" description="Low complexity" evidence="6">
    <location>
        <begin position="346"/>
        <end position="380"/>
    </location>
</feature>
<evidence type="ECO:0000256" key="3">
    <source>
        <dbReference type="ARBA" id="ARBA00022692"/>
    </source>
</evidence>
<feature type="transmembrane region" description="Helical" evidence="7">
    <location>
        <begin position="643"/>
        <end position="663"/>
    </location>
</feature>
<dbReference type="RefSeq" id="XP_042927058.1">
    <property type="nucleotide sequence ID" value="XM_043059424.1"/>
</dbReference>
<dbReference type="Proteomes" id="UP000006906">
    <property type="component" value="Chromosome 2"/>
</dbReference>
<feature type="region of interest" description="Disordered" evidence="6">
    <location>
        <begin position="335"/>
        <end position="396"/>
    </location>
</feature>
<comment type="similarity">
    <text evidence="2">Belongs to the TAPT1 family.</text>
</comment>
<feature type="region of interest" description="Disordered" evidence="6">
    <location>
        <begin position="877"/>
        <end position="908"/>
    </location>
</feature>
<dbReference type="GeneID" id="5727478"/>
<feature type="compositionally biased region" description="Pro residues" evidence="6">
    <location>
        <begin position="93"/>
        <end position="102"/>
    </location>
</feature>
<evidence type="ECO:0000313" key="8">
    <source>
        <dbReference type="EMBL" id="PNW86543.1"/>
    </source>
</evidence>
<dbReference type="AlphaFoldDB" id="A0A2K3E187"/>
<comment type="subcellular location">
    <subcellularLocation>
        <location evidence="1">Membrane</location>
        <topology evidence="1">Multi-pass membrane protein</topology>
    </subcellularLocation>
</comment>
<gene>
    <name evidence="8" type="ORF">CHLRE_02g091000v5</name>
</gene>
<evidence type="ECO:0000256" key="1">
    <source>
        <dbReference type="ARBA" id="ARBA00004141"/>
    </source>
</evidence>
<evidence type="ECO:0000256" key="7">
    <source>
        <dbReference type="SAM" id="Phobius"/>
    </source>
</evidence>
<keyword evidence="3 7" id="KW-0812">Transmembrane</keyword>
<evidence type="ECO:0000256" key="5">
    <source>
        <dbReference type="ARBA" id="ARBA00023136"/>
    </source>
</evidence>
<dbReference type="PANTHER" id="PTHR13317:SF4">
    <property type="entry name" value="TRANSMEMBRANE ANTERIOR POSTERIOR TRANSFORMATION PROTEIN 1 HOMOLOG"/>
    <property type="match status" value="1"/>
</dbReference>
<name>A0A2K3E187_CHLRE</name>
<feature type="compositionally biased region" description="Low complexity" evidence="6">
    <location>
        <begin position="386"/>
        <end position="396"/>
    </location>
</feature>
<dbReference type="STRING" id="3055.A0A2K3E187"/>
<evidence type="ECO:0000256" key="6">
    <source>
        <dbReference type="SAM" id="MobiDB-lite"/>
    </source>
</evidence>
<dbReference type="ExpressionAtlas" id="A0A2K3E187">
    <property type="expression patterns" value="baseline"/>
</dbReference>
<feature type="region of interest" description="Disordered" evidence="6">
    <location>
        <begin position="80"/>
        <end position="132"/>
    </location>
</feature>
<proteinExistence type="inferred from homology"/>
<feature type="compositionally biased region" description="Gly residues" evidence="6">
    <location>
        <begin position="893"/>
        <end position="905"/>
    </location>
</feature>
<keyword evidence="5 7" id="KW-0472">Membrane</keyword>
<keyword evidence="4 7" id="KW-1133">Transmembrane helix</keyword>
<feature type="compositionally biased region" description="Low complexity" evidence="6">
    <location>
        <begin position="879"/>
        <end position="892"/>
    </location>
</feature>
<dbReference type="KEGG" id="cre:CHLRE_02g091000v5"/>
<feature type="region of interest" description="Disordered" evidence="6">
    <location>
        <begin position="982"/>
        <end position="1001"/>
    </location>
</feature>
<organism evidence="8 9">
    <name type="scientific">Chlamydomonas reinhardtii</name>
    <name type="common">Chlamydomonas smithii</name>
    <dbReference type="NCBI Taxonomy" id="3055"/>
    <lineage>
        <taxon>Eukaryota</taxon>
        <taxon>Viridiplantae</taxon>
        <taxon>Chlorophyta</taxon>
        <taxon>core chlorophytes</taxon>
        <taxon>Chlorophyceae</taxon>
        <taxon>CS clade</taxon>
        <taxon>Chlamydomonadales</taxon>
        <taxon>Chlamydomonadaceae</taxon>
        <taxon>Chlamydomonas</taxon>
    </lineage>
</organism>
<dbReference type="EMBL" id="CM008963">
    <property type="protein sequence ID" value="PNW86543.1"/>
    <property type="molecule type" value="Genomic_DNA"/>
</dbReference>
<feature type="transmembrane region" description="Helical" evidence="7">
    <location>
        <begin position="675"/>
        <end position="695"/>
    </location>
</feature>
<reference evidence="8 9" key="1">
    <citation type="journal article" date="2007" name="Science">
        <title>The Chlamydomonas genome reveals the evolution of key animal and plant functions.</title>
        <authorList>
            <person name="Merchant S.S."/>
            <person name="Prochnik S.E."/>
            <person name="Vallon O."/>
            <person name="Harris E.H."/>
            <person name="Karpowicz S.J."/>
            <person name="Witman G.B."/>
            <person name="Terry A."/>
            <person name="Salamov A."/>
            <person name="Fritz-Laylin L.K."/>
            <person name="Marechal-Drouard L."/>
            <person name="Marshall W.F."/>
            <person name="Qu L.H."/>
            <person name="Nelson D.R."/>
            <person name="Sanderfoot A.A."/>
            <person name="Spalding M.H."/>
            <person name="Kapitonov V.V."/>
            <person name="Ren Q."/>
            <person name="Ferris P."/>
            <person name="Lindquist E."/>
            <person name="Shapiro H."/>
            <person name="Lucas S.M."/>
            <person name="Grimwood J."/>
            <person name="Schmutz J."/>
            <person name="Cardol P."/>
            <person name="Cerutti H."/>
            <person name="Chanfreau G."/>
            <person name="Chen C.L."/>
            <person name="Cognat V."/>
            <person name="Croft M.T."/>
            <person name="Dent R."/>
            <person name="Dutcher S."/>
            <person name="Fernandez E."/>
            <person name="Fukuzawa H."/>
            <person name="Gonzalez-Ballester D."/>
            <person name="Gonzalez-Halphen D."/>
            <person name="Hallmann A."/>
            <person name="Hanikenne M."/>
            <person name="Hippler M."/>
            <person name="Inwood W."/>
            <person name="Jabbari K."/>
            <person name="Kalanon M."/>
            <person name="Kuras R."/>
            <person name="Lefebvre P.A."/>
            <person name="Lemaire S.D."/>
            <person name="Lobanov A.V."/>
            <person name="Lohr M."/>
            <person name="Manuell A."/>
            <person name="Meier I."/>
            <person name="Mets L."/>
            <person name="Mittag M."/>
            <person name="Mittelmeier T."/>
            <person name="Moroney J.V."/>
            <person name="Moseley J."/>
            <person name="Napoli C."/>
            <person name="Nedelcu A.M."/>
            <person name="Niyogi K."/>
            <person name="Novoselov S.V."/>
            <person name="Paulsen I.T."/>
            <person name="Pazour G."/>
            <person name="Purton S."/>
            <person name="Ral J.P."/>
            <person name="Riano-Pachon D.M."/>
            <person name="Riekhof W."/>
            <person name="Rymarquis L."/>
            <person name="Schroda M."/>
            <person name="Stern D."/>
            <person name="Umen J."/>
            <person name="Willows R."/>
            <person name="Wilson N."/>
            <person name="Zimmer S.L."/>
            <person name="Allmer J."/>
            <person name="Balk J."/>
            <person name="Bisova K."/>
            <person name="Chen C.J."/>
            <person name="Elias M."/>
            <person name="Gendler K."/>
            <person name="Hauser C."/>
            <person name="Lamb M.R."/>
            <person name="Ledford H."/>
            <person name="Long J.C."/>
            <person name="Minagawa J."/>
            <person name="Page M.D."/>
            <person name="Pan J."/>
            <person name="Pootakham W."/>
            <person name="Roje S."/>
            <person name="Rose A."/>
            <person name="Stahlberg E."/>
            <person name="Terauchi A.M."/>
            <person name="Yang P."/>
            <person name="Ball S."/>
            <person name="Bowler C."/>
            <person name="Dieckmann C.L."/>
            <person name="Gladyshev V.N."/>
            <person name="Green P."/>
            <person name="Jorgensen R."/>
            <person name="Mayfield S."/>
            <person name="Mueller-Roeber B."/>
            <person name="Rajamani S."/>
            <person name="Sayre R.T."/>
            <person name="Brokstein P."/>
            <person name="Dubchak I."/>
            <person name="Goodstein D."/>
            <person name="Hornick L."/>
            <person name="Huang Y.W."/>
            <person name="Jhaveri J."/>
            <person name="Luo Y."/>
            <person name="Martinez D."/>
            <person name="Ngau W.C."/>
            <person name="Otillar B."/>
            <person name="Poliakov A."/>
            <person name="Porter A."/>
            <person name="Szajkowski L."/>
            <person name="Werner G."/>
            <person name="Zhou K."/>
            <person name="Grigoriev I.V."/>
            <person name="Rokhsar D.S."/>
            <person name="Grossman A.R."/>
        </authorList>
    </citation>
    <scope>NUCLEOTIDE SEQUENCE [LARGE SCALE GENOMIC DNA]</scope>
    <source>
        <strain evidence="9">CC-503</strain>
    </source>
</reference>
<protein>
    <submittedName>
        <fullName evidence="8">Uncharacterized protein</fullName>
    </submittedName>
</protein>
<dbReference type="PANTHER" id="PTHR13317">
    <property type="entry name" value="TRANSMEMBRANE ANTERIOR POSTERIOR TRANSFORMATION PROTEIN 1 HOMOLOG"/>
    <property type="match status" value="1"/>
</dbReference>
<sequence length="1088" mass="105679">MGARMAAADPYAVVWEQHVVPGLAKTSTMPRRSAERSPANRIPKSLSTAYLMPGGFVAEGVTGSEGGLAWCTGTSTGMGTVPEAGQQQELHPPLSPLPPTPQTPAEAAVPGLGPGPGPVQLGTGPSFTGPTGAGPTGGVATPGALAALAGGMPATPSGSGTTALASTPSGAAAAAGSLPYAVRHPTIGHVGYGGGVAAGGGAGMRGVGGLGGGGGEADEGLQSWRSYVAAESRPAEKLPTADIVWGQTERERVYNFLLHVPYQLERLIGFGSLLLVDSFLGVFTLLPLRVLAALVQLCRGLIQRRGPGGPRPSTSAASRRTAAAVRISADGGVGAAAAAAPPPPAHASAAGTRSTPSASTASTSSAASGSQQPQQSLPHTPHAPHAPHGSAPAPAPVARLSGSQLYDMLCLAILCGAAVVLRAVRPGAIYYWLKDITSEFLKMSVLSTAFDMSDKILSNFGNDVLEALSGTCTQWLAGGGKKRAGHVAADAAVAGVVVTLHGLTLMCQALIVAVALNSSRNGLVALLIANNFVEIKSTVFKKWDSTRIWALVCADAVERFHLWVVLAFVVVEEMDSSSSWAPPPDYLRVCGLMLAAEVGIDVVKHAVLGKFNDVRPGIYREFHQELCTKALAAQSHSAPRLLFFHHLAPAALALRIATTLFWLRVETRAQVWQRVGVVSALWVAACGFKLLYGYGIKLLAHYFVSYYSRKYGNKHGGRPGPVARAAAGGVVAPPPVPLPAAAAAAAGGSGAAGAGVGGVSGPTGLSGGASVSAGGTAPTPGATPSAAAAAAAAASAGAVAGPPPPSPRNWFFGAGGGAAAPGSAAAATLAAATAAAAGGVSAAPVAAGLLGGGGAAASAALPAAPSLDVLLAQSQRPIGNPQAADGNPAGAAGATGAGPDGGGSTSGPAALQAAEALADSPPTPSPSAAAGAAAAAATAGATPAPLLAGHAVVPPAAPGGGHSLNGLAPVSPAGALTHTQSSLSLGGAVPHSSGPQAASTSAAMSSAAASLSQRRHSAVVMSSTATATAAAAPPPGVAGGGDAGGGSALLGSASVGAPATIATLLAALGGVGAGGAGGGVPDGHAKVE</sequence>
<dbReference type="InterPro" id="IPR008010">
    <property type="entry name" value="Tatp1"/>
</dbReference>
<accession>A0A2K3E187</accession>
<keyword evidence="9" id="KW-1185">Reference proteome</keyword>
<evidence type="ECO:0000313" key="9">
    <source>
        <dbReference type="Proteomes" id="UP000006906"/>
    </source>
</evidence>
<dbReference type="Gramene" id="PNW86543">
    <property type="protein sequence ID" value="PNW86543"/>
    <property type="gene ID" value="CHLRE_02g091000v5"/>
</dbReference>
<dbReference type="GO" id="GO:0005789">
    <property type="term" value="C:endoplasmic reticulum membrane"/>
    <property type="evidence" value="ECO:0000318"/>
    <property type="project" value="GO_Central"/>
</dbReference>
<dbReference type="OrthoDB" id="29023at2759"/>
<evidence type="ECO:0000256" key="4">
    <source>
        <dbReference type="ARBA" id="ARBA00022989"/>
    </source>
</evidence>
<dbReference type="InParanoid" id="A0A2K3E187"/>
<feature type="compositionally biased region" description="Low complexity" evidence="6">
    <location>
        <begin position="118"/>
        <end position="130"/>
    </location>
</feature>
<dbReference type="Pfam" id="PF05346">
    <property type="entry name" value="DUF747"/>
    <property type="match status" value="1"/>
</dbReference>